<accession>A0A7Z0A9Z8</accession>
<dbReference type="AlphaFoldDB" id="A0A7Z0A9Z8"/>
<evidence type="ECO:0000313" key="5">
    <source>
        <dbReference type="EMBL" id="NYI66303.1"/>
    </source>
</evidence>
<evidence type="ECO:0000256" key="2">
    <source>
        <dbReference type="ARBA" id="ARBA00022448"/>
    </source>
</evidence>
<keyword evidence="2" id="KW-0813">Transport</keyword>
<sequence>MNNHIDPVLLRGLTERRASRRDVLRLGGVGAGVIGGSAALASCGVKGQKKKVSDSDDKVKAFWSKQKKTGTVNFGNWPLYMDVSPKNKSDHPTLDAFKKETGSTVNYFEVIQSDSDFFAKLRPSLEADKYCGYDMGIVQNDQYFSQYLELGYLVPLDQSRMKNFYANAGAQFTKRGYDKGNQYSMPWQAGFTGIGYNPKYTGREITSWQDLADPKFAGKVGMLGNTVDLPNCALLAIGVDPQKSTVDDWKKAADWIRKIKPKLRKFYDQDYISALAKGDIWITMAYSGDVFQQNLSGSKLKFALPKEKAIFWIDNMIMFKGAKNPVDAMELMDFYYKPRQAADLTEYVNYICPVPAARGLITKDAHAAAKKSQKKYLEALVDSYAVFPTKAEYAKSALGHIPTSKELSKWNHIFEPVFQG</sequence>
<dbReference type="EMBL" id="JACBZP010000001">
    <property type="protein sequence ID" value="NYI66303.1"/>
    <property type="molecule type" value="Genomic_DNA"/>
</dbReference>
<dbReference type="GO" id="GO:0015846">
    <property type="term" value="P:polyamine transport"/>
    <property type="evidence" value="ECO:0007669"/>
    <property type="project" value="InterPro"/>
</dbReference>
<keyword evidence="4" id="KW-0574">Periplasm</keyword>
<proteinExistence type="predicted"/>
<dbReference type="GO" id="GO:0042597">
    <property type="term" value="C:periplasmic space"/>
    <property type="evidence" value="ECO:0007669"/>
    <property type="project" value="UniProtKB-SubCell"/>
</dbReference>
<dbReference type="InterPro" id="IPR006311">
    <property type="entry name" value="TAT_signal"/>
</dbReference>
<gene>
    <name evidence="5" type="ORF">BJY26_000609</name>
</gene>
<dbReference type="InterPro" id="IPR006059">
    <property type="entry name" value="SBP"/>
</dbReference>
<keyword evidence="6" id="KW-1185">Reference proteome</keyword>
<dbReference type="PANTHER" id="PTHR30222">
    <property type="entry name" value="SPERMIDINE/PUTRESCINE-BINDING PERIPLASMIC PROTEIN"/>
    <property type="match status" value="1"/>
</dbReference>
<dbReference type="Gene3D" id="3.40.190.10">
    <property type="entry name" value="Periplasmic binding protein-like II"/>
    <property type="match status" value="2"/>
</dbReference>
<dbReference type="SUPFAM" id="SSF53850">
    <property type="entry name" value="Periplasmic binding protein-like II"/>
    <property type="match status" value="1"/>
</dbReference>
<dbReference type="GO" id="GO:0019808">
    <property type="term" value="F:polyamine binding"/>
    <property type="evidence" value="ECO:0007669"/>
    <property type="project" value="InterPro"/>
</dbReference>
<evidence type="ECO:0000313" key="6">
    <source>
        <dbReference type="Proteomes" id="UP000539111"/>
    </source>
</evidence>
<evidence type="ECO:0000256" key="3">
    <source>
        <dbReference type="ARBA" id="ARBA00022729"/>
    </source>
</evidence>
<comment type="caution">
    <text evidence="5">The sequence shown here is derived from an EMBL/GenBank/DDBJ whole genome shotgun (WGS) entry which is preliminary data.</text>
</comment>
<name>A0A7Z0A9Z8_9MICO</name>
<dbReference type="RefSeq" id="WP_179425542.1">
    <property type="nucleotide sequence ID" value="NZ_JACBZP010000001.1"/>
</dbReference>
<dbReference type="Pfam" id="PF13416">
    <property type="entry name" value="SBP_bac_8"/>
    <property type="match status" value="1"/>
</dbReference>
<evidence type="ECO:0000256" key="4">
    <source>
        <dbReference type="ARBA" id="ARBA00022764"/>
    </source>
</evidence>
<comment type="subcellular location">
    <subcellularLocation>
        <location evidence="1">Periplasm</location>
    </subcellularLocation>
</comment>
<keyword evidence="3" id="KW-0732">Signal</keyword>
<dbReference type="PROSITE" id="PS51318">
    <property type="entry name" value="TAT"/>
    <property type="match status" value="1"/>
</dbReference>
<protein>
    <submittedName>
        <fullName evidence="5">Spermidine/putrescine transport system substrate-binding protein</fullName>
    </submittedName>
</protein>
<organism evidence="5 6">
    <name type="scientific">Spelaeicoccus albus</name>
    <dbReference type="NCBI Taxonomy" id="1280376"/>
    <lineage>
        <taxon>Bacteria</taxon>
        <taxon>Bacillati</taxon>
        <taxon>Actinomycetota</taxon>
        <taxon>Actinomycetes</taxon>
        <taxon>Micrococcales</taxon>
        <taxon>Brevibacteriaceae</taxon>
        <taxon>Spelaeicoccus</taxon>
    </lineage>
</organism>
<dbReference type="InterPro" id="IPR001188">
    <property type="entry name" value="Sperm_putr-bd"/>
</dbReference>
<dbReference type="CDD" id="cd13590">
    <property type="entry name" value="PBP2_PotD_PotF_like"/>
    <property type="match status" value="1"/>
</dbReference>
<dbReference type="Proteomes" id="UP000539111">
    <property type="component" value="Unassembled WGS sequence"/>
</dbReference>
<reference evidence="5 6" key="1">
    <citation type="submission" date="2020-07" db="EMBL/GenBank/DDBJ databases">
        <title>Sequencing the genomes of 1000 actinobacteria strains.</title>
        <authorList>
            <person name="Klenk H.-P."/>
        </authorList>
    </citation>
    <scope>NUCLEOTIDE SEQUENCE [LARGE SCALE GENOMIC DNA]</scope>
    <source>
        <strain evidence="5 6">DSM 26341</strain>
    </source>
</reference>
<dbReference type="PANTHER" id="PTHR30222:SF17">
    <property type="entry name" value="SPERMIDINE_PUTRESCINE-BINDING PERIPLASMIC PROTEIN"/>
    <property type="match status" value="1"/>
</dbReference>
<evidence type="ECO:0000256" key="1">
    <source>
        <dbReference type="ARBA" id="ARBA00004418"/>
    </source>
</evidence>
<dbReference type="PRINTS" id="PR00909">
    <property type="entry name" value="SPERMDNBNDNG"/>
</dbReference>